<proteinExistence type="predicted"/>
<reference evidence="1" key="1">
    <citation type="submission" date="2018-05" db="EMBL/GenBank/DDBJ databases">
        <title>Draft genome of Mucuna pruriens seed.</title>
        <authorList>
            <person name="Nnadi N.E."/>
            <person name="Vos R."/>
            <person name="Hasami M.H."/>
            <person name="Devisetty U.K."/>
            <person name="Aguiy J.C."/>
        </authorList>
    </citation>
    <scope>NUCLEOTIDE SEQUENCE [LARGE SCALE GENOMIC DNA]</scope>
    <source>
        <strain evidence="1">JCA_2017</strain>
    </source>
</reference>
<organism evidence="1 2">
    <name type="scientific">Mucuna pruriens</name>
    <name type="common">Velvet bean</name>
    <name type="synonym">Dolichos pruriens</name>
    <dbReference type="NCBI Taxonomy" id="157652"/>
    <lineage>
        <taxon>Eukaryota</taxon>
        <taxon>Viridiplantae</taxon>
        <taxon>Streptophyta</taxon>
        <taxon>Embryophyta</taxon>
        <taxon>Tracheophyta</taxon>
        <taxon>Spermatophyta</taxon>
        <taxon>Magnoliopsida</taxon>
        <taxon>eudicotyledons</taxon>
        <taxon>Gunneridae</taxon>
        <taxon>Pentapetalae</taxon>
        <taxon>rosids</taxon>
        <taxon>fabids</taxon>
        <taxon>Fabales</taxon>
        <taxon>Fabaceae</taxon>
        <taxon>Papilionoideae</taxon>
        <taxon>50 kb inversion clade</taxon>
        <taxon>NPAAA clade</taxon>
        <taxon>indigoferoid/millettioid clade</taxon>
        <taxon>Phaseoleae</taxon>
        <taxon>Mucuna</taxon>
    </lineage>
</organism>
<evidence type="ECO:0000313" key="2">
    <source>
        <dbReference type="Proteomes" id="UP000257109"/>
    </source>
</evidence>
<name>A0A371FJE4_MUCPR</name>
<sequence length="116" mass="13097">MDKSTAENKALEEYEEIHMFVFDLGGVKTIMSCSGLVGLDILLQTTRTKVLQKTKHHGQWYWVSAFSNNSGIDVSCGVKVKQPSQRVCLSKGERKWTKERSQDKMKGTKLESKDNG</sequence>
<comment type="caution">
    <text evidence="1">The sequence shown here is derived from an EMBL/GenBank/DDBJ whole genome shotgun (WGS) entry which is preliminary data.</text>
</comment>
<gene>
    <name evidence="1" type="ORF">CR513_41507</name>
</gene>
<accession>A0A371FJE4</accession>
<keyword evidence="2" id="KW-1185">Reference proteome</keyword>
<dbReference type="AlphaFoldDB" id="A0A371FJE4"/>
<evidence type="ECO:0000313" key="1">
    <source>
        <dbReference type="EMBL" id="RDX78243.1"/>
    </source>
</evidence>
<protein>
    <submittedName>
        <fullName evidence="1">Uncharacterized protein</fullName>
    </submittedName>
</protein>
<feature type="non-terminal residue" evidence="1">
    <location>
        <position position="1"/>
    </location>
</feature>
<dbReference type="Proteomes" id="UP000257109">
    <property type="component" value="Unassembled WGS sequence"/>
</dbReference>
<dbReference type="EMBL" id="QJKJ01008921">
    <property type="protein sequence ID" value="RDX78243.1"/>
    <property type="molecule type" value="Genomic_DNA"/>
</dbReference>